<proteinExistence type="inferred from homology"/>
<keyword evidence="3 8" id="KW-0812">Transmembrane</keyword>
<evidence type="ECO:0000313" key="10">
    <source>
        <dbReference type="RefSeq" id="XP_028036397.1"/>
    </source>
</evidence>
<dbReference type="PANTHER" id="PTHR13002">
    <property type="entry name" value="C3ORF1 PROTEIN-RELATED"/>
    <property type="match status" value="1"/>
</dbReference>
<dbReference type="KEGG" id="bman:114247599"/>
<feature type="transmembrane region" description="Helical" evidence="8">
    <location>
        <begin position="166"/>
        <end position="195"/>
    </location>
</feature>
<dbReference type="OrthoDB" id="5826189at2759"/>
<comment type="subcellular location">
    <subcellularLocation>
        <location evidence="1">Membrane</location>
        <topology evidence="1">Multi-pass membrane protein</topology>
    </subcellularLocation>
</comment>
<dbReference type="InterPro" id="IPR055299">
    <property type="entry name" value="TIMMDC1"/>
</dbReference>
<evidence type="ECO:0000256" key="6">
    <source>
        <dbReference type="ARBA" id="ARBA00040778"/>
    </source>
</evidence>
<accession>A0A6J2K612</accession>
<dbReference type="CTD" id="41720"/>
<evidence type="ECO:0000256" key="3">
    <source>
        <dbReference type="ARBA" id="ARBA00022692"/>
    </source>
</evidence>
<evidence type="ECO:0000256" key="1">
    <source>
        <dbReference type="ARBA" id="ARBA00004141"/>
    </source>
</evidence>
<evidence type="ECO:0000256" key="2">
    <source>
        <dbReference type="ARBA" id="ARBA00008444"/>
    </source>
</evidence>
<dbReference type="GO" id="GO:0032981">
    <property type="term" value="P:mitochondrial respiratory chain complex I assembly"/>
    <property type="evidence" value="ECO:0007669"/>
    <property type="project" value="InterPro"/>
</dbReference>
<dbReference type="Proteomes" id="UP000504629">
    <property type="component" value="Unplaced"/>
</dbReference>
<dbReference type="AlphaFoldDB" id="A0A6J2K612"/>
<dbReference type="GeneID" id="114247599"/>
<dbReference type="PANTHER" id="PTHR13002:SF1">
    <property type="entry name" value="COMPLEX I ASSEMBLY FACTOR TIMMDC1, MITOCHONDRIAL"/>
    <property type="match status" value="1"/>
</dbReference>
<protein>
    <recommendedName>
        <fullName evidence="6">Complex I assembly factor TIMMDC1, mitochondrial</fullName>
    </recommendedName>
    <alternativeName>
        <fullName evidence="7">Translocase of inner mitochondrial membrane domain-containing protein 1</fullName>
    </alternativeName>
</protein>
<sequence>MIRTVIRLSPSFGLPIFRERNENDYDVLNRPLPGGPQTGWDRVKAMYKKNEFDEVSPELHTVVQSTLCGAFVGVCFGGFVSSREAYLYFIENNQATAYKTVGDAKKKLQDYVTIGFAKGAYKWGWKLSIFTGMFSLIATTISAYRGDTTLIEYTTAGALTGALYKANLGLAAMIVGGSLGAVLSTIGGLLIIGILKITGVRMSDIRQALYKIKESRTDHYNQAIEKSSKIKHDDLTRHHDTIVQEQGEVKIEEV</sequence>
<evidence type="ECO:0000256" key="8">
    <source>
        <dbReference type="SAM" id="Phobius"/>
    </source>
</evidence>
<dbReference type="GO" id="GO:0016020">
    <property type="term" value="C:membrane"/>
    <property type="evidence" value="ECO:0007669"/>
    <property type="project" value="UniProtKB-SubCell"/>
</dbReference>
<name>A0A6J2K612_BOMMA</name>
<comment type="similarity">
    <text evidence="2">Belongs to the Tim17/Tim22/Tim23 family.</text>
</comment>
<gene>
    <name evidence="10" type="primary">LOC114247599</name>
</gene>
<dbReference type="GO" id="GO:0005739">
    <property type="term" value="C:mitochondrion"/>
    <property type="evidence" value="ECO:0007669"/>
    <property type="project" value="TreeGrafter"/>
</dbReference>
<evidence type="ECO:0000256" key="7">
    <source>
        <dbReference type="ARBA" id="ARBA00041344"/>
    </source>
</evidence>
<evidence type="ECO:0000313" key="9">
    <source>
        <dbReference type="Proteomes" id="UP000504629"/>
    </source>
</evidence>
<evidence type="ECO:0000256" key="4">
    <source>
        <dbReference type="ARBA" id="ARBA00022989"/>
    </source>
</evidence>
<reference evidence="10" key="1">
    <citation type="submission" date="2025-08" db="UniProtKB">
        <authorList>
            <consortium name="RefSeq"/>
        </authorList>
    </citation>
    <scope>IDENTIFICATION</scope>
    <source>
        <tissue evidence="10">Silk gland</tissue>
    </source>
</reference>
<keyword evidence="5 8" id="KW-0472">Membrane</keyword>
<evidence type="ECO:0000256" key="5">
    <source>
        <dbReference type="ARBA" id="ARBA00023136"/>
    </source>
</evidence>
<dbReference type="Pfam" id="PF02466">
    <property type="entry name" value="Tim17"/>
    <property type="match status" value="1"/>
</dbReference>
<feature type="transmembrane region" description="Helical" evidence="8">
    <location>
        <begin position="127"/>
        <end position="146"/>
    </location>
</feature>
<keyword evidence="4 8" id="KW-1133">Transmembrane helix</keyword>
<dbReference type="RefSeq" id="XP_028036397.1">
    <property type="nucleotide sequence ID" value="XM_028180596.1"/>
</dbReference>
<organism evidence="9 10">
    <name type="scientific">Bombyx mandarina</name>
    <name type="common">Wild silk moth</name>
    <name type="synonym">Wild silkworm</name>
    <dbReference type="NCBI Taxonomy" id="7092"/>
    <lineage>
        <taxon>Eukaryota</taxon>
        <taxon>Metazoa</taxon>
        <taxon>Ecdysozoa</taxon>
        <taxon>Arthropoda</taxon>
        <taxon>Hexapoda</taxon>
        <taxon>Insecta</taxon>
        <taxon>Pterygota</taxon>
        <taxon>Neoptera</taxon>
        <taxon>Endopterygota</taxon>
        <taxon>Lepidoptera</taxon>
        <taxon>Glossata</taxon>
        <taxon>Ditrysia</taxon>
        <taxon>Bombycoidea</taxon>
        <taxon>Bombycidae</taxon>
        <taxon>Bombycinae</taxon>
        <taxon>Bombyx</taxon>
    </lineage>
</organism>
<keyword evidence="9" id="KW-1185">Reference proteome</keyword>